<evidence type="ECO:0000313" key="2">
    <source>
        <dbReference type="EMBL" id="OKO99663.1"/>
    </source>
</evidence>
<dbReference type="Gene3D" id="3.20.20.80">
    <property type="entry name" value="Glycosidases"/>
    <property type="match status" value="2"/>
</dbReference>
<reference evidence="2 3" key="1">
    <citation type="submission" date="2016-10" db="EMBL/GenBank/DDBJ databases">
        <title>Genome sequence of the ascomycete fungus Penicillium subrubescens.</title>
        <authorList>
            <person name="De Vries R.P."/>
            <person name="Peng M."/>
            <person name="Dilokpimol A."/>
            <person name="Hilden K."/>
            <person name="Makela M.R."/>
            <person name="Grigoriev I."/>
            <person name="Riley R."/>
            <person name="Granchi Z."/>
        </authorList>
    </citation>
    <scope>NUCLEOTIDE SEQUENCE [LARGE SCALE GENOMIC DNA]</scope>
    <source>
        <strain evidence="2 3">CBS 132785</strain>
    </source>
</reference>
<dbReference type="EMBL" id="MNBE01000655">
    <property type="protein sequence ID" value="OKO99663.1"/>
    <property type="molecule type" value="Genomic_DNA"/>
</dbReference>
<dbReference type="InterPro" id="IPR007781">
    <property type="entry name" value="NAGLU"/>
</dbReference>
<gene>
    <name evidence="2" type="ORF">PENSUB_8316</name>
</gene>
<dbReference type="Pfam" id="PF05089">
    <property type="entry name" value="NAGLU"/>
    <property type="match status" value="1"/>
</dbReference>
<dbReference type="PANTHER" id="PTHR12872">
    <property type="entry name" value="ALPHA-N-ACETYLGLUCOSAMINIDASE"/>
    <property type="match status" value="1"/>
</dbReference>
<comment type="caution">
    <text evidence="2">The sequence shown here is derived from an EMBL/GenBank/DDBJ whole genome shotgun (WGS) entry which is preliminary data.</text>
</comment>
<organism evidence="2 3">
    <name type="scientific">Penicillium subrubescens</name>
    <dbReference type="NCBI Taxonomy" id="1316194"/>
    <lineage>
        <taxon>Eukaryota</taxon>
        <taxon>Fungi</taxon>
        <taxon>Dikarya</taxon>
        <taxon>Ascomycota</taxon>
        <taxon>Pezizomycotina</taxon>
        <taxon>Eurotiomycetes</taxon>
        <taxon>Eurotiomycetidae</taxon>
        <taxon>Eurotiales</taxon>
        <taxon>Aspergillaceae</taxon>
        <taxon>Penicillium</taxon>
    </lineage>
</organism>
<sequence>MAFWTWEEWETQSDWLALHGVNLPLAWAGQEKILVDVFQEIGLTDAEIATFLSGPAFKAWNRFGNNQGSWVGDLPRSWIDQQFALQKKILPRIVELGMTPVLPSFTGYMPMNITRVLRDAQIRAAYGSISHIYTLDQYIENSPYSGDLGYLRNVTLNTWKSLKQADPDAIWMMQGWPFYAQSAFWTEDRIEAFLSGVEDNNDMLILDLFSESAPQWRRTRSYPGKPWLWCQVHDYGGNMGLYGQLTNITVNATQAQIESSSMVGYGLTMEGQESNEIIYTALLD</sequence>
<dbReference type="AlphaFoldDB" id="A0A1Q5THG0"/>
<feature type="domain" description="Alpha-N-acetylglucosaminidase tim-barrel" evidence="1">
    <location>
        <begin position="122"/>
        <end position="284"/>
    </location>
</feature>
<evidence type="ECO:0000259" key="1">
    <source>
        <dbReference type="Pfam" id="PF05089"/>
    </source>
</evidence>
<accession>A0A1Q5THG0</accession>
<dbReference type="Proteomes" id="UP000186955">
    <property type="component" value="Unassembled WGS sequence"/>
</dbReference>
<dbReference type="STRING" id="1316194.A0A1Q5THG0"/>
<dbReference type="PANTHER" id="PTHR12872:SF1">
    <property type="entry name" value="ALPHA-N-ACETYLGLUCOSAMINIDASE"/>
    <property type="match status" value="1"/>
</dbReference>
<evidence type="ECO:0000313" key="3">
    <source>
        <dbReference type="Proteomes" id="UP000186955"/>
    </source>
</evidence>
<proteinExistence type="predicted"/>
<name>A0A1Q5THG0_9EURO</name>
<keyword evidence="3" id="KW-1185">Reference proteome</keyword>
<protein>
    <submittedName>
        <fullName evidence="2">Alpha-N-acetylglucosaminidase</fullName>
    </submittedName>
</protein>
<dbReference type="InterPro" id="IPR024733">
    <property type="entry name" value="NAGLU_tim-barrel"/>
</dbReference>